<gene>
    <name evidence="2" type="ORF">N0V93_009658</name>
</gene>
<dbReference type="InterPro" id="IPR007361">
    <property type="entry name" value="DUF427"/>
</dbReference>
<comment type="caution">
    <text evidence="2">The sequence shown here is derived from an EMBL/GenBank/DDBJ whole genome shotgun (WGS) entry which is preliminary data.</text>
</comment>
<feature type="domain" description="DUF427" evidence="1">
    <location>
        <begin position="145"/>
        <end position="238"/>
    </location>
</feature>
<dbReference type="Pfam" id="PF04248">
    <property type="entry name" value="NTP_transf_9"/>
    <property type="match status" value="1"/>
</dbReference>
<dbReference type="PANTHER" id="PTHR34310:SF9">
    <property type="entry name" value="BLR5716 PROTEIN"/>
    <property type="match status" value="1"/>
</dbReference>
<dbReference type="Gene3D" id="2.170.150.40">
    <property type="entry name" value="Domain of unknown function (DUF427)"/>
    <property type="match status" value="1"/>
</dbReference>
<name>A0A9W8YK10_9PEZI</name>
<dbReference type="EMBL" id="JAPEVB010000006">
    <property type="protein sequence ID" value="KAJ4386760.1"/>
    <property type="molecule type" value="Genomic_DNA"/>
</dbReference>
<accession>A0A9W8YK10</accession>
<organism evidence="2 3">
    <name type="scientific">Gnomoniopsis smithogilvyi</name>
    <dbReference type="NCBI Taxonomy" id="1191159"/>
    <lineage>
        <taxon>Eukaryota</taxon>
        <taxon>Fungi</taxon>
        <taxon>Dikarya</taxon>
        <taxon>Ascomycota</taxon>
        <taxon>Pezizomycotina</taxon>
        <taxon>Sordariomycetes</taxon>
        <taxon>Sordariomycetidae</taxon>
        <taxon>Diaporthales</taxon>
        <taxon>Gnomoniaceae</taxon>
        <taxon>Gnomoniopsis</taxon>
    </lineage>
</organism>
<dbReference type="AlphaFoldDB" id="A0A9W8YK10"/>
<dbReference type="InterPro" id="IPR038694">
    <property type="entry name" value="DUF427_sf"/>
</dbReference>
<dbReference type="OrthoDB" id="18996at2759"/>
<proteinExistence type="predicted"/>
<evidence type="ECO:0000313" key="3">
    <source>
        <dbReference type="Proteomes" id="UP001140453"/>
    </source>
</evidence>
<protein>
    <recommendedName>
        <fullName evidence="1">DUF427 domain-containing protein</fullName>
    </recommendedName>
</protein>
<reference evidence="2" key="1">
    <citation type="submission" date="2022-10" db="EMBL/GenBank/DDBJ databases">
        <title>Tapping the CABI collections for fungal endophytes: first genome assemblies for Collariella, Neodidymelliopsis, Ascochyta clinopodiicola, Didymella pomorum, Didymosphaeria variabile, Neocosmospora piperis and Neocucurbitaria cava.</title>
        <authorList>
            <person name="Hill R."/>
        </authorList>
    </citation>
    <scope>NUCLEOTIDE SEQUENCE</scope>
    <source>
        <strain evidence="2">IMI 355082</strain>
    </source>
</reference>
<sequence>MASLPRLSDVELAEKLVKDGPHKKEPAKRRVRALLGGKWIFDTLDAQYVWEHPYFPYFYIPFTAIESGPGRVWKQTPEDSGYWAGSILSGNDSAKATGYVKGPLEGLVKIRVSDAEWFVEDEKLLGGHPKDPYKRIEIFPSTRDIRIEVNGVVVAQSNSNMFLYETMLRTRHYLPATAIKDWTFLTKSDTTTFCPYKGQAEYYHLRVGTKLIEDAVWYYRYPTHESAAIQGRLCFYNEKVDVFVDGVKE</sequence>
<dbReference type="Proteomes" id="UP001140453">
    <property type="component" value="Unassembled WGS sequence"/>
</dbReference>
<evidence type="ECO:0000313" key="2">
    <source>
        <dbReference type="EMBL" id="KAJ4386760.1"/>
    </source>
</evidence>
<keyword evidence="3" id="KW-1185">Reference proteome</keyword>
<dbReference type="PANTHER" id="PTHR34310">
    <property type="entry name" value="DUF427 DOMAIN PROTEIN (AFU_ORTHOLOGUE AFUA_3G02220)"/>
    <property type="match status" value="1"/>
</dbReference>
<evidence type="ECO:0000259" key="1">
    <source>
        <dbReference type="Pfam" id="PF04248"/>
    </source>
</evidence>